<dbReference type="InterPro" id="IPR036097">
    <property type="entry name" value="HisK_dim/P_sf"/>
</dbReference>
<dbReference type="GO" id="GO:0000155">
    <property type="term" value="F:phosphorelay sensor kinase activity"/>
    <property type="evidence" value="ECO:0007669"/>
    <property type="project" value="InterPro"/>
</dbReference>
<dbReference type="SUPFAM" id="SSF47226">
    <property type="entry name" value="Histidine-containing phosphotransfer domain, HPT domain"/>
    <property type="match status" value="1"/>
</dbReference>
<gene>
    <name evidence="13" type="primary">cheA</name>
    <name evidence="13" type="ORF">LHGZ1_0552</name>
</gene>
<evidence type="ECO:0000256" key="12">
    <source>
        <dbReference type="SAM" id="MobiDB-lite"/>
    </source>
</evidence>
<feature type="compositionally biased region" description="Polar residues" evidence="12">
    <location>
        <begin position="270"/>
        <end position="283"/>
    </location>
</feature>
<dbReference type="PANTHER" id="PTHR43395:SF10">
    <property type="entry name" value="CHEMOTAXIS PROTEIN CHEA"/>
    <property type="match status" value="1"/>
</dbReference>
<evidence type="ECO:0000313" key="13">
    <source>
        <dbReference type="EMBL" id="ASJ23383.1"/>
    </source>
</evidence>
<comment type="catalytic activity">
    <reaction evidence="1">
        <text>ATP + protein L-histidine = ADP + protein N-phospho-L-histidine.</text>
        <dbReference type="EC" id="2.7.13.3"/>
    </reaction>
</comment>
<dbReference type="FunFam" id="2.30.30.40:FF:000048">
    <property type="entry name" value="Chemotaxis protein CheA, putative"/>
    <property type="match status" value="1"/>
</dbReference>
<dbReference type="EMBL" id="CP022115">
    <property type="protein sequence ID" value="ASJ23383.1"/>
    <property type="molecule type" value="Genomic_DNA"/>
</dbReference>
<dbReference type="OrthoDB" id="9146932at2"/>
<dbReference type="FunFam" id="3.30.565.10:FF:000016">
    <property type="entry name" value="Chemotaxis protein CheA, putative"/>
    <property type="match status" value="1"/>
</dbReference>
<evidence type="ECO:0000256" key="2">
    <source>
        <dbReference type="ARBA" id="ARBA00012438"/>
    </source>
</evidence>
<dbReference type="InterPro" id="IPR037006">
    <property type="entry name" value="CheA-like_homodim_sf"/>
</dbReference>
<dbReference type="PROSITE" id="PS50109">
    <property type="entry name" value="HIS_KIN"/>
    <property type="match status" value="1"/>
</dbReference>
<dbReference type="InterPro" id="IPR003594">
    <property type="entry name" value="HATPase_dom"/>
</dbReference>
<dbReference type="Gene3D" id="3.30.565.10">
    <property type="entry name" value="Histidine kinase-like ATPase, C-terminal domain"/>
    <property type="match status" value="1"/>
</dbReference>
<dbReference type="GO" id="GO:0005737">
    <property type="term" value="C:cytoplasm"/>
    <property type="evidence" value="ECO:0007669"/>
    <property type="project" value="InterPro"/>
</dbReference>
<dbReference type="SMART" id="SM00260">
    <property type="entry name" value="CheW"/>
    <property type="match status" value="1"/>
</dbReference>
<accession>A0A248LGS1</accession>
<dbReference type="SMART" id="SM00073">
    <property type="entry name" value="HPT"/>
    <property type="match status" value="1"/>
</dbReference>
<evidence type="ECO:0000256" key="4">
    <source>
        <dbReference type="ARBA" id="ARBA00022500"/>
    </source>
</evidence>
<dbReference type="GO" id="GO:0006935">
    <property type="term" value="P:chemotaxis"/>
    <property type="evidence" value="ECO:0007669"/>
    <property type="project" value="UniProtKB-KW"/>
</dbReference>
<dbReference type="InterPro" id="IPR004358">
    <property type="entry name" value="Sig_transdc_His_kin-like_C"/>
</dbReference>
<dbReference type="InterPro" id="IPR036890">
    <property type="entry name" value="HATPase_C_sf"/>
</dbReference>
<dbReference type="SMART" id="SM01231">
    <property type="entry name" value="H-kinase_dim"/>
    <property type="match status" value="1"/>
</dbReference>
<dbReference type="SUPFAM" id="SSF55874">
    <property type="entry name" value="ATPase domain of HSP90 chaperone/DNA topoisomerase II/histidine kinase"/>
    <property type="match status" value="1"/>
</dbReference>
<dbReference type="InterPro" id="IPR036641">
    <property type="entry name" value="HPT_dom_sf"/>
</dbReference>
<organism evidence="13 14">
    <name type="scientific">Laribacter hongkongensis</name>
    <dbReference type="NCBI Taxonomy" id="168471"/>
    <lineage>
        <taxon>Bacteria</taxon>
        <taxon>Pseudomonadati</taxon>
        <taxon>Pseudomonadota</taxon>
        <taxon>Betaproteobacteria</taxon>
        <taxon>Neisseriales</taxon>
        <taxon>Aquaspirillaceae</taxon>
        <taxon>Laribacter</taxon>
    </lineage>
</organism>
<dbReference type="GO" id="GO:0005524">
    <property type="term" value="F:ATP binding"/>
    <property type="evidence" value="ECO:0007669"/>
    <property type="project" value="UniProtKB-KW"/>
</dbReference>
<dbReference type="Proteomes" id="UP000197424">
    <property type="component" value="Chromosome"/>
</dbReference>
<keyword evidence="6" id="KW-0808">Transferase</keyword>
<dbReference type="PRINTS" id="PR00344">
    <property type="entry name" value="BCTRLSENSOR"/>
</dbReference>
<sequence>MSIDLSQFHAAFFDEAAEHLETIERLLLESQPGQTTDGEALNAIFRAAHSIKGSAGTFGFADIAGFTHGLENLLDRIRRGELPLTAGRISVCLKSRDVIADQLAAHRDGATAVDPGRLAEIEAALLAAHDEGTDMPVPVAASRPDGGHYLLCWDRQLGHPEGLQDRLAALGTVQPCGEQGEELVFQLQSGLSATDIAESLAFWLPPGQFRLEHLESQGDEAFGVFVDTQPVVATSATEPAVPVDEGWGLFAPPAAATVDVSPPVAEPAATGSTPALRQATPQPETSIRVNVEKVDQLLNRIGELVITQSMLAQQVERLGTLASEELQRGMAQLERTTRELQEAVMSVRMLPVASVFGRFPRLVRELGQKLGKAVELQVIGEQTEIDKSFVEKLTDPLTHLVRNSLDHGLESAEGRASAGKPPVGRLTLRAFHQGGHIVIEVSDDGAGLQRDRILAKAREQGLNVSDTMNDAEVWQLIFEPGFSTAQAVTDVSGRGVGMDVVRRNIEAMGGSIRIESLAGVGTTISLHLPLTLAILDGMSIAIGNEIYILPLSQVVESLQPRAEDVFTLAGQHRLLRVRGECLPLLALWEIFDIQPRVREAHEGLVIIITVASQRVALLVDDLVSQQQFVVKNLETNYRRVRGLAAATILGDGQVAFILDGAEVVRMGQGG</sequence>
<protein>
    <recommendedName>
        <fullName evidence="3">Chemotaxis protein CheA</fullName>
        <ecNumber evidence="2">2.7.13.3</ecNumber>
    </recommendedName>
</protein>
<dbReference type="RefSeq" id="WP_088860063.1">
    <property type="nucleotide sequence ID" value="NZ_CP022115.1"/>
</dbReference>
<keyword evidence="5" id="KW-0597">Phosphoprotein</keyword>
<feature type="region of interest" description="Disordered" evidence="12">
    <location>
        <begin position="263"/>
        <end position="283"/>
    </location>
</feature>
<evidence type="ECO:0000313" key="14">
    <source>
        <dbReference type="Proteomes" id="UP000197424"/>
    </source>
</evidence>
<dbReference type="InterPro" id="IPR002545">
    <property type="entry name" value="CheW-lke_dom"/>
</dbReference>
<keyword evidence="8" id="KW-0418">Kinase</keyword>
<comment type="function">
    <text evidence="11">Involved in the transmission of sensory signals from the chemoreceptors to the flagellar motors. CheA is autophosphorylated; it can transfer its phosphate group to either CheB or CheY.</text>
</comment>
<evidence type="ECO:0000256" key="1">
    <source>
        <dbReference type="ARBA" id="ARBA00000085"/>
    </source>
</evidence>
<dbReference type="CDD" id="cd16916">
    <property type="entry name" value="HATPase_CheA-like"/>
    <property type="match status" value="1"/>
</dbReference>
<name>A0A248LGS1_9NEIS</name>
<keyword evidence="9" id="KW-0067">ATP-binding</keyword>
<dbReference type="Gene3D" id="1.10.287.560">
    <property type="entry name" value="Histidine kinase CheA-like, homodimeric domain"/>
    <property type="match status" value="1"/>
</dbReference>
<dbReference type="PANTHER" id="PTHR43395">
    <property type="entry name" value="SENSOR HISTIDINE KINASE CHEA"/>
    <property type="match status" value="1"/>
</dbReference>
<dbReference type="PROSITE" id="PS50851">
    <property type="entry name" value="CHEW"/>
    <property type="match status" value="1"/>
</dbReference>
<dbReference type="InterPro" id="IPR051315">
    <property type="entry name" value="Bact_Chemotaxis_CheA"/>
</dbReference>
<dbReference type="Gene3D" id="2.30.30.40">
    <property type="entry name" value="SH3 Domains"/>
    <property type="match status" value="1"/>
</dbReference>
<evidence type="ECO:0000256" key="11">
    <source>
        <dbReference type="ARBA" id="ARBA00035100"/>
    </source>
</evidence>
<evidence type="ECO:0000256" key="3">
    <source>
        <dbReference type="ARBA" id="ARBA00021495"/>
    </source>
</evidence>
<dbReference type="InterPro" id="IPR036061">
    <property type="entry name" value="CheW-like_dom_sf"/>
</dbReference>
<dbReference type="CDD" id="cd00088">
    <property type="entry name" value="HPT"/>
    <property type="match status" value="1"/>
</dbReference>
<evidence type="ECO:0000256" key="10">
    <source>
        <dbReference type="ARBA" id="ARBA00023012"/>
    </source>
</evidence>
<dbReference type="InterPro" id="IPR008207">
    <property type="entry name" value="Sig_transdc_His_kin_Hpt_dom"/>
</dbReference>
<dbReference type="CDD" id="cd00731">
    <property type="entry name" value="CheA_reg"/>
    <property type="match status" value="1"/>
</dbReference>
<keyword evidence="7" id="KW-0547">Nucleotide-binding</keyword>
<keyword evidence="4" id="KW-0145">Chemotaxis</keyword>
<dbReference type="Pfam" id="PF01584">
    <property type="entry name" value="CheW"/>
    <property type="match status" value="1"/>
</dbReference>
<dbReference type="Pfam" id="PF01627">
    <property type="entry name" value="Hpt"/>
    <property type="match status" value="1"/>
</dbReference>
<evidence type="ECO:0000256" key="6">
    <source>
        <dbReference type="ARBA" id="ARBA00022679"/>
    </source>
</evidence>
<dbReference type="EC" id="2.7.13.3" evidence="2"/>
<reference evidence="14" key="1">
    <citation type="submission" date="2017-06" db="EMBL/GenBank/DDBJ databases">
        <title>Whole genome sequence of Laribacter hongkongensis LHGZ1.</title>
        <authorList>
            <person name="Chen D."/>
            <person name="Wu H."/>
            <person name="Chen J."/>
        </authorList>
    </citation>
    <scope>NUCLEOTIDE SEQUENCE [LARGE SCALE GENOMIC DNA]</scope>
    <source>
        <strain evidence="14">LHGZ1</strain>
    </source>
</reference>
<dbReference type="InterPro" id="IPR005467">
    <property type="entry name" value="His_kinase_dom"/>
</dbReference>
<evidence type="ECO:0000256" key="7">
    <source>
        <dbReference type="ARBA" id="ARBA00022741"/>
    </source>
</evidence>
<dbReference type="AlphaFoldDB" id="A0A248LGS1"/>
<dbReference type="SUPFAM" id="SSF47384">
    <property type="entry name" value="Homodimeric domain of signal transducing histidine kinase"/>
    <property type="match status" value="1"/>
</dbReference>
<dbReference type="Pfam" id="PF02895">
    <property type="entry name" value="H-kinase_dim"/>
    <property type="match status" value="1"/>
</dbReference>
<dbReference type="SUPFAM" id="SSF50341">
    <property type="entry name" value="CheW-like"/>
    <property type="match status" value="1"/>
</dbReference>
<evidence type="ECO:0000256" key="9">
    <source>
        <dbReference type="ARBA" id="ARBA00022840"/>
    </source>
</evidence>
<evidence type="ECO:0000256" key="8">
    <source>
        <dbReference type="ARBA" id="ARBA00022777"/>
    </source>
</evidence>
<dbReference type="SMART" id="SM00387">
    <property type="entry name" value="HATPase_c"/>
    <property type="match status" value="1"/>
</dbReference>
<dbReference type="Gene3D" id="1.20.120.160">
    <property type="entry name" value="HPT domain"/>
    <property type="match status" value="1"/>
</dbReference>
<keyword evidence="10" id="KW-0902">Two-component regulatory system</keyword>
<dbReference type="Pfam" id="PF02518">
    <property type="entry name" value="HATPase_c"/>
    <property type="match status" value="1"/>
</dbReference>
<evidence type="ECO:0000256" key="5">
    <source>
        <dbReference type="ARBA" id="ARBA00022553"/>
    </source>
</evidence>
<dbReference type="PROSITE" id="PS50894">
    <property type="entry name" value="HPT"/>
    <property type="match status" value="1"/>
</dbReference>
<dbReference type="InterPro" id="IPR004105">
    <property type="entry name" value="CheA-like_dim"/>
</dbReference>
<proteinExistence type="predicted"/>